<dbReference type="CTD" id="84365"/>
<dbReference type="Ensembl" id="ENSSHAT00000013899.2">
    <property type="protein sequence ID" value="ENSSHAP00000013785.1"/>
    <property type="gene ID" value="ENSSHAG00000011786.2"/>
</dbReference>
<evidence type="ECO:0000256" key="1">
    <source>
        <dbReference type="ARBA" id="ARBA00004604"/>
    </source>
</evidence>
<evidence type="ECO:0000313" key="7">
    <source>
        <dbReference type="Ensembl" id="ENSSHAP00000013785.1"/>
    </source>
</evidence>
<dbReference type="GO" id="GO:0000794">
    <property type="term" value="C:condensed nuclear chromosome"/>
    <property type="evidence" value="ECO:0007669"/>
    <property type="project" value="Ensembl"/>
</dbReference>
<feature type="region of interest" description="Disordered" evidence="5">
    <location>
        <begin position="264"/>
        <end position="313"/>
    </location>
</feature>
<dbReference type="PANTHER" id="PTHR46754">
    <property type="entry name" value="MKI67 FHA DOMAIN-INTERACTING NUCLEOLAR PHOSPHOPROTEIN"/>
    <property type="match status" value="1"/>
</dbReference>
<dbReference type="FunCoup" id="G3WED0">
    <property type="interactions" value="2819"/>
</dbReference>
<gene>
    <name evidence="7" type="primary">NIFK</name>
</gene>
<dbReference type="GO" id="GO:0005654">
    <property type="term" value="C:nucleoplasm"/>
    <property type="evidence" value="ECO:0007669"/>
    <property type="project" value="Ensembl"/>
</dbReference>
<evidence type="ECO:0000313" key="8">
    <source>
        <dbReference type="Proteomes" id="UP000007648"/>
    </source>
</evidence>
<dbReference type="Gene3D" id="3.30.70.330">
    <property type="match status" value="1"/>
</dbReference>
<dbReference type="InParanoid" id="G3WED0"/>
<evidence type="ECO:0000259" key="6">
    <source>
        <dbReference type="PROSITE" id="PS50102"/>
    </source>
</evidence>
<organism evidence="7 8">
    <name type="scientific">Sarcophilus harrisii</name>
    <name type="common">Tasmanian devil</name>
    <name type="synonym">Sarcophilus laniarius</name>
    <dbReference type="NCBI Taxonomy" id="9305"/>
    <lineage>
        <taxon>Eukaryota</taxon>
        <taxon>Metazoa</taxon>
        <taxon>Chordata</taxon>
        <taxon>Craniata</taxon>
        <taxon>Vertebrata</taxon>
        <taxon>Euteleostomi</taxon>
        <taxon>Mammalia</taxon>
        <taxon>Metatheria</taxon>
        <taxon>Dasyuromorphia</taxon>
        <taxon>Dasyuridae</taxon>
        <taxon>Sarcophilus</taxon>
    </lineage>
</organism>
<keyword evidence="8" id="KW-1185">Reference proteome</keyword>
<evidence type="ECO:0000256" key="4">
    <source>
        <dbReference type="PROSITE-ProRule" id="PRU00176"/>
    </source>
</evidence>
<keyword evidence="2 4" id="KW-0694">RNA-binding</keyword>
<dbReference type="InterPro" id="IPR000504">
    <property type="entry name" value="RRM_dom"/>
</dbReference>
<dbReference type="CDD" id="cd12307">
    <property type="entry name" value="RRM_NIFK_like"/>
    <property type="match status" value="1"/>
</dbReference>
<evidence type="ECO:0000256" key="3">
    <source>
        <dbReference type="ARBA" id="ARBA00023242"/>
    </source>
</evidence>
<dbReference type="Proteomes" id="UP000007648">
    <property type="component" value="Unassembled WGS sequence"/>
</dbReference>
<evidence type="ECO:0000256" key="5">
    <source>
        <dbReference type="SAM" id="MobiDB-lite"/>
    </source>
</evidence>
<dbReference type="GeneTree" id="ENSGT00390000011515"/>
<dbReference type="HOGENOM" id="CLU_025741_1_0_1"/>
<dbReference type="OrthoDB" id="21467at2759"/>
<dbReference type="AlphaFoldDB" id="G3WED0"/>
<dbReference type="KEGG" id="shr:100919056"/>
<dbReference type="RefSeq" id="XP_003763824.1">
    <property type="nucleotide sequence ID" value="XM_003763776.4"/>
</dbReference>
<accession>G3WED0</accession>
<dbReference type="GO" id="GO:0003723">
    <property type="term" value="F:RNA binding"/>
    <property type="evidence" value="ECO:0007669"/>
    <property type="project" value="UniProtKB-UniRule"/>
</dbReference>
<feature type="domain" description="RRM" evidence="6">
    <location>
        <begin position="63"/>
        <end position="141"/>
    </location>
</feature>
<keyword evidence="3" id="KW-0539">Nucleus</keyword>
<feature type="compositionally biased region" description="Basic residues" evidence="5">
    <location>
        <begin position="301"/>
        <end position="313"/>
    </location>
</feature>
<evidence type="ECO:0000256" key="2">
    <source>
        <dbReference type="ARBA" id="ARBA00022884"/>
    </source>
</evidence>
<dbReference type="SUPFAM" id="SSF54928">
    <property type="entry name" value="RNA-binding domain, RBD"/>
    <property type="match status" value="1"/>
</dbReference>
<dbReference type="OMA" id="FECKDVA"/>
<reference evidence="7 8" key="1">
    <citation type="journal article" date="2011" name="Proc. Natl. Acad. Sci. U.S.A.">
        <title>Genetic diversity and population structure of the endangered marsupial Sarcophilus harrisii (Tasmanian devil).</title>
        <authorList>
            <person name="Miller W."/>
            <person name="Hayes V.M."/>
            <person name="Ratan A."/>
            <person name="Petersen D.C."/>
            <person name="Wittekindt N.E."/>
            <person name="Miller J."/>
            <person name="Walenz B."/>
            <person name="Knight J."/>
            <person name="Qi J."/>
            <person name="Zhao F."/>
            <person name="Wang Q."/>
            <person name="Bedoya-Reina O.C."/>
            <person name="Katiyar N."/>
            <person name="Tomsho L.P."/>
            <person name="Kasson L.M."/>
            <person name="Hardie R.A."/>
            <person name="Woodbridge P."/>
            <person name="Tindall E.A."/>
            <person name="Bertelsen M.F."/>
            <person name="Dixon D."/>
            <person name="Pyecroft S."/>
            <person name="Helgen K.M."/>
            <person name="Lesk A.M."/>
            <person name="Pringle T.H."/>
            <person name="Patterson N."/>
            <person name="Zhang Y."/>
            <person name="Kreiss A."/>
            <person name="Woods G.M."/>
            <person name="Jones M.E."/>
            <person name="Schuster S.C."/>
        </authorList>
    </citation>
    <scope>NUCLEOTIDE SEQUENCE [LARGE SCALE GENOMIC DNA]</scope>
</reference>
<proteinExistence type="predicted"/>
<name>G3WED0_SARHA</name>
<dbReference type="PROSITE" id="PS50102">
    <property type="entry name" value="RRM"/>
    <property type="match status" value="1"/>
</dbReference>
<dbReference type="InterPro" id="IPR012677">
    <property type="entry name" value="Nucleotide-bd_a/b_plait_sf"/>
</dbReference>
<dbReference type="GeneID" id="100919056"/>
<reference evidence="7" key="3">
    <citation type="submission" date="2025-09" db="UniProtKB">
        <authorList>
            <consortium name="Ensembl"/>
        </authorList>
    </citation>
    <scope>IDENTIFICATION</scope>
</reference>
<dbReference type="Pfam" id="PF00076">
    <property type="entry name" value="RRM_1"/>
    <property type="match status" value="1"/>
</dbReference>
<dbReference type="Pfam" id="PF12196">
    <property type="entry name" value="hNIFK_binding"/>
    <property type="match status" value="1"/>
</dbReference>
<dbReference type="SMART" id="SM00360">
    <property type="entry name" value="RRM"/>
    <property type="match status" value="1"/>
</dbReference>
<dbReference type="GO" id="GO:0005737">
    <property type="term" value="C:cytoplasm"/>
    <property type="evidence" value="ECO:0007669"/>
    <property type="project" value="Ensembl"/>
</dbReference>
<dbReference type="InterPro" id="IPR021043">
    <property type="entry name" value="NIFK_FHA_Ki67-binding"/>
</dbReference>
<dbReference type="GO" id="GO:0005730">
    <property type="term" value="C:nucleolus"/>
    <property type="evidence" value="ECO:0007669"/>
    <property type="project" value="UniProtKB-SubCell"/>
</dbReference>
<comment type="subcellular location">
    <subcellularLocation>
        <location evidence="1">Nucleus</location>
        <location evidence="1">Nucleolus</location>
    </subcellularLocation>
</comment>
<reference evidence="7" key="2">
    <citation type="submission" date="2025-08" db="UniProtKB">
        <authorList>
            <consortium name="Ensembl"/>
        </authorList>
    </citation>
    <scope>IDENTIFICATION</scope>
</reference>
<dbReference type="InterPro" id="IPR035979">
    <property type="entry name" value="RBD_domain_sf"/>
</dbReference>
<protein>
    <submittedName>
        <fullName evidence="7">Nucleolar protein interacting with the FHA domain of MKI67</fullName>
    </submittedName>
</protein>
<sequence length="313" mass="35758">MAEPWSNNVTEAMPVATASGSKTVNAVPKELLSLDPKLQTEFQKRVASVRKRGANKPEKLTPGVVYLGHLPRGLYEPQLKEYFTQFGTVKRLRLSRSKKTGNSKGYGFLEFESDDVAKIVADTMNNYLFCERLLKCHFVPPEKVHEELFKGCDIPFSKPSHPAVKRYNKERTYEEKIRMEKRFKKKENKLRKRLAEKGIDYTFPKLVLRNRRKKKVAGTTLQKSVDNEDLPKKEKMNISETAFDSMDSQGPTPICSPTFLERRKAQAAEMNDDDEDNEIVLKLPPIVNKKATPLTQTPPSSRRKKAKNNKGLS</sequence>